<reference evidence="2 3" key="1">
    <citation type="submission" date="2019-01" db="EMBL/GenBank/DDBJ databases">
        <title>Draft genome sequence of Psathyrella aberdarensis IHI B618.</title>
        <authorList>
            <person name="Buettner E."/>
            <person name="Kellner H."/>
        </authorList>
    </citation>
    <scope>NUCLEOTIDE SEQUENCE [LARGE SCALE GENOMIC DNA]</scope>
    <source>
        <strain evidence="2 3">IHI B618</strain>
    </source>
</reference>
<dbReference type="OrthoDB" id="3204217at2759"/>
<dbReference type="AlphaFoldDB" id="A0A4Q2D515"/>
<feature type="compositionally biased region" description="Low complexity" evidence="1">
    <location>
        <begin position="229"/>
        <end position="244"/>
    </location>
</feature>
<comment type="caution">
    <text evidence="2">The sequence shown here is derived from an EMBL/GenBank/DDBJ whole genome shotgun (WGS) entry which is preliminary data.</text>
</comment>
<protein>
    <submittedName>
        <fullName evidence="2">Uncharacterized protein</fullName>
    </submittedName>
</protein>
<gene>
    <name evidence="2" type="ORF">EST38_g11645</name>
</gene>
<proteinExistence type="predicted"/>
<dbReference type="Proteomes" id="UP000290288">
    <property type="component" value="Unassembled WGS sequence"/>
</dbReference>
<accession>A0A4Q2D515</accession>
<feature type="compositionally biased region" description="Basic and acidic residues" evidence="1">
    <location>
        <begin position="292"/>
        <end position="306"/>
    </location>
</feature>
<evidence type="ECO:0000313" key="2">
    <source>
        <dbReference type="EMBL" id="RXW14209.1"/>
    </source>
</evidence>
<dbReference type="EMBL" id="SDEE01000744">
    <property type="protein sequence ID" value="RXW14209.1"/>
    <property type="molecule type" value="Genomic_DNA"/>
</dbReference>
<name>A0A4Q2D515_9AGAR</name>
<keyword evidence="3" id="KW-1185">Reference proteome</keyword>
<organism evidence="2 3">
    <name type="scientific">Candolleomyces aberdarensis</name>
    <dbReference type="NCBI Taxonomy" id="2316362"/>
    <lineage>
        <taxon>Eukaryota</taxon>
        <taxon>Fungi</taxon>
        <taxon>Dikarya</taxon>
        <taxon>Basidiomycota</taxon>
        <taxon>Agaricomycotina</taxon>
        <taxon>Agaricomycetes</taxon>
        <taxon>Agaricomycetidae</taxon>
        <taxon>Agaricales</taxon>
        <taxon>Agaricineae</taxon>
        <taxon>Psathyrellaceae</taxon>
        <taxon>Candolleomyces</taxon>
    </lineage>
</organism>
<feature type="compositionally biased region" description="Basic and acidic residues" evidence="1">
    <location>
        <begin position="155"/>
        <end position="206"/>
    </location>
</feature>
<feature type="region of interest" description="Disordered" evidence="1">
    <location>
        <begin position="155"/>
        <end position="437"/>
    </location>
</feature>
<dbReference type="STRING" id="2316362.A0A4Q2D515"/>
<sequence>MHYLYSTFFIYTTRIHIHITSIKVDIHRADILALTHILRAHLYPRIGPYPAVQQQGKGKERERSVLGLRPDNISSASTSRTSASSSHHYYSRSEDDEEDLELDRDPDGWFVDTFATGEDTSSLLIFRERQRRRFLVKQARERERERERLRVLRREEEEAEAELVREKERALERERELTKKKKVQDANRKKRKKVDDTRDEDRETTTQKKKRKMAHVETDEVVMEDVAESSSSNSLLAPPSSTSNRSRGTTPTGEPYGSIFRGVLGNALHVPRAVFPSERDDEQTQGAKGKQKAHDEGDQEETDQKRQRQLSTSSTSTHHPKRRRTNSGIRPTGLPSASSKVPRGSPSSPFAQQRSSLNDNNNMDIEESTQPANSRYVTRSKVMDTSSLATADPSIMESRKRQALASQNRASVGVDASTSSDDLTSTPPPPPQLPVEDPVSVTYEDWEDLKEVWTRCLEVVDVEEPEDVLPLLRGIIHECSRFLQSGEDLSALILNGKTISVDPDSIASAATTTAATTNATTHIGGLTSSAGQSILGQSATKGLNMKEDWQMAITWGRTIVSLAEDLLERQQILEEKQKDIFSQHESESSSSRYSYPYLSTGSAEENPAAFLAEDFGVWNQGYFRGDRRGGDGVEVGWGGRVDVYGVGVWGVL</sequence>
<feature type="region of interest" description="Disordered" evidence="1">
    <location>
        <begin position="49"/>
        <end position="101"/>
    </location>
</feature>
<feature type="compositionally biased region" description="Polar residues" evidence="1">
    <location>
        <begin position="335"/>
        <end position="389"/>
    </location>
</feature>
<evidence type="ECO:0000313" key="3">
    <source>
        <dbReference type="Proteomes" id="UP000290288"/>
    </source>
</evidence>
<feature type="compositionally biased region" description="Low complexity" evidence="1">
    <location>
        <begin position="74"/>
        <end position="88"/>
    </location>
</feature>
<evidence type="ECO:0000256" key="1">
    <source>
        <dbReference type="SAM" id="MobiDB-lite"/>
    </source>
</evidence>